<name>A0A4Z2H954_9TELE</name>
<dbReference type="Proteomes" id="UP000314294">
    <property type="component" value="Unassembled WGS sequence"/>
</dbReference>
<reference evidence="2 3" key="1">
    <citation type="submission" date="2019-03" db="EMBL/GenBank/DDBJ databases">
        <title>First draft genome of Liparis tanakae, snailfish: a comprehensive survey of snailfish specific genes.</title>
        <authorList>
            <person name="Kim W."/>
            <person name="Song I."/>
            <person name="Jeong J.-H."/>
            <person name="Kim D."/>
            <person name="Kim S."/>
            <person name="Ryu S."/>
            <person name="Song J.Y."/>
            <person name="Lee S.K."/>
        </authorList>
    </citation>
    <scope>NUCLEOTIDE SEQUENCE [LARGE SCALE GENOMIC DNA]</scope>
    <source>
        <tissue evidence="2">Muscle</tissue>
    </source>
</reference>
<evidence type="ECO:0000256" key="1">
    <source>
        <dbReference type="SAM" id="MobiDB-lite"/>
    </source>
</evidence>
<feature type="compositionally biased region" description="Low complexity" evidence="1">
    <location>
        <begin position="70"/>
        <end position="81"/>
    </location>
</feature>
<evidence type="ECO:0000313" key="3">
    <source>
        <dbReference type="Proteomes" id="UP000314294"/>
    </source>
</evidence>
<sequence length="390" mass="42823">MGIGYTACTQQHNKKYLILHVFVYFVILCHQVELVSDTKLGKGHEVYTSVRQMEVERRSGRSISGHGIRPSQQQQQQQPPLSQLVLSRRKAVALAGYCLGPREALASGFVRMLNGGPHVPSQLICQLVDARYRQRVSAAAASRLEPMANMMDLLLAVDMVMITTRASRTGKAGTHSSTVNSIKVTTRAHRDAPEPMNVSLVVGSNGHHDFCCVSSSRGRTSSQRRQICLDPLCEVEDITGGEEVRATDLQHMQNSPGQLLEEGHISVPGTIHTQLYHPLRKRGIDTNVELYFPTGSRDYNQHDIQCKKKNYNSHSAVQAGEGCCTAERDEADEGEDRIGAQESSDIMLKTMNQEKTEALISSRVSALSCNLLAPGGQGLEGKMKLVSSSQ</sequence>
<organism evidence="2 3">
    <name type="scientific">Liparis tanakae</name>
    <name type="common">Tanaka's snailfish</name>
    <dbReference type="NCBI Taxonomy" id="230148"/>
    <lineage>
        <taxon>Eukaryota</taxon>
        <taxon>Metazoa</taxon>
        <taxon>Chordata</taxon>
        <taxon>Craniata</taxon>
        <taxon>Vertebrata</taxon>
        <taxon>Euteleostomi</taxon>
        <taxon>Actinopterygii</taxon>
        <taxon>Neopterygii</taxon>
        <taxon>Teleostei</taxon>
        <taxon>Neoteleostei</taxon>
        <taxon>Acanthomorphata</taxon>
        <taxon>Eupercaria</taxon>
        <taxon>Perciformes</taxon>
        <taxon>Cottioidei</taxon>
        <taxon>Cottales</taxon>
        <taxon>Liparidae</taxon>
        <taxon>Liparis</taxon>
    </lineage>
</organism>
<accession>A0A4Z2H954</accession>
<keyword evidence="3" id="KW-1185">Reference proteome</keyword>
<evidence type="ECO:0000313" key="2">
    <source>
        <dbReference type="EMBL" id="TNN62060.1"/>
    </source>
</evidence>
<proteinExistence type="predicted"/>
<gene>
    <name evidence="2" type="ORF">EYF80_027731</name>
</gene>
<dbReference type="AlphaFoldDB" id="A0A4Z2H954"/>
<comment type="caution">
    <text evidence="2">The sequence shown here is derived from an EMBL/GenBank/DDBJ whole genome shotgun (WGS) entry which is preliminary data.</text>
</comment>
<protein>
    <submittedName>
        <fullName evidence="2">Uncharacterized protein</fullName>
    </submittedName>
</protein>
<dbReference type="EMBL" id="SRLO01000302">
    <property type="protein sequence ID" value="TNN62060.1"/>
    <property type="molecule type" value="Genomic_DNA"/>
</dbReference>
<feature type="region of interest" description="Disordered" evidence="1">
    <location>
        <begin position="59"/>
        <end position="81"/>
    </location>
</feature>